<keyword evidence="1" id="KW-0812">Transmembrane</keyword>
<dbReference type="Proteomes" id="UP000270468">
    <property type="component" value="Unassembled WGS sequence"/>
</dbReference>
<feature type="transmembrane region" description="Helical" evidence="1">
    <location>
        <begin position="32"/>
        <end position="52"/>
    </location>
</feature>
<evidence type="ECO:0000256" key="1">
    <source>
        <dbReference type="SAM" id="Phobius"/>
    </source>
</evidence>
<keyword evidence="1" id="KW-1133">Transmembrane helix</keyword>
<dbReference type="AlphaFoldDB" id="A0A3P5WVY1"/>
<evidence type="ECO:0000313" key="3">
    <source>
        <dbReference type="Proteomes" id="UP000270468"/>
    </source>
</evidence>
<dbReference type="InterPro" id="IPR021324">
    <property type="entry name" value="DUF2929"/>
</dbReference>
<sequence>MRYLMTFVWCFLLVSMLNYVAGSIANVPFDFLPGAIISVVFSVIVIVMGESFPDETVADH</sequence>
<gene>
    <name evidence="2" type="ORF">FILTAD_01626</name>
</gene>
<keyword evidence="1" id="KW-0472">Membrane</keyword>
<keyword evidence="3" id="KW-1185">Reference proteome</keyword>
<evidence type="ECO:0000313" key="2">
    <source>
        <dbReference type="EMBL" id="VDC27522.1"/>
    </source>
</evidence>
<proteinExistence type="predicted"/>
<protein>
    <recommendedName>
        <fullName evidence="4">DUF2929 domain-containing protein</fullName>
    </recommendedName>
</protein>
<name>A0A3P5WVY1_9BACL</name>
<dbReference type="Pfam" id="PF11151">
    <property type="entry name" value="DUF2929"/>
    <property type="match status" value="1"/>
</dbReference>
<dbReference type="OrthoDB" id="2440739at2"/>
<evidence type="ECO:0008006" key="4">
    <source>
        <dbReference type="Google" id="ProtNLM"/>
    </source>
</evidence>
<accession>A0A3P5WVY1</accession>
<organism evidence="2 3">
    <name type="scientific">Filibacter tadaridae</name>
    <dbReference type="NCBI Taxonomy" id="2483811"/>
    <lineage>
        <taxon>Bacteria</taxon>
        <taxon>Bacillati</taxon>
        <taxon>Bacillota</taxon>
        <taxon>Bacilli</taxon>
        <taxon>Bacillales</taxon>
        <taxon>Caryophanaceae</taxon>
        <taxon>Filibacter</taxon>
    </lineage>
</organism>
<reference evidence="2 3" key="1">
    <citation type="submission" date="2018-11" db="EMBL/GenBank/DDBJ databases">
        <authorList>
            <person name="Criscuolo A."/>
        </authorList>
    </citation>
    <scope>NUCLEOTIDE SEQUENCE [LARGE SCALE GENOMIC DNA]</scope>
    <source>
        <strain evidence="2">ATB-66</strain>
    </source>
</reference>
<dbReference type="EMBL" id="UXAV01000039">
    <property type="protein sequence ID" value="VDC27522.1"/>
    <property type="molecule type" value="Genomic_DNA"/>
</dbReference>